<evidence type="ECO:0000256" key="1">
    <source>
        <dbReference type="ARBA" id="ARBA00022679"/>
    </source>
</evidence>
<dbReference type="PANTHER" id="PTHR46401">
    <property type="entry name" value="GLYCOSYLTRANSFERASE WBBK-RELATED"/>
    <property type="match status" value="1"/>
</dbReference>
<name>A0A1G2PEN8_9BACT</name>
<organism evidence="3 4">
    <name type="scientific">Candidatus Taylorbacteria bacterium RIFOXYD2_FULL_36_9</name>
    <dbReference type="NCBI Taxonomy" id="1802338"/>
    <lineage>
        <taxon>Bacteria</taxon>
        <taxon>Candidatus Tayloriibacteriota</taxon>
    </lineage>
</organism>
<dbReference type="Proteomes" id="UP000176965">
    <property type="component" value="Unassembled WGS sequence"/>
</dbReference>
<dbReference type="InterPro" id="IPR001296">
    <property type="entry name" value="Glyco_trans_1"/>
</dbReference>
<dbReference type="SUPFAM" id="SSF53756">
    <property type="entry name" value="UDP-Glycosyltransferase/glycogen phosphorylase"/>
    <property type="match status" value="1"/>
</dbReference>
<proteinExistence type="predicted"/>
<dbReference type="GO" id="GO:0016757">
    <property type="term" value="F:glycosyltransferase activity"/>
    <property type="evidence" value="ECO:0007669"/>
    <property type="project" value="InterPro"/>
</dbReference>
<evidence type="ECO:0000259" key="2">
    <source>
        <dbReference type="Pfam" id="PF00534"/>
    </source>
</evidence>
<gene>
    <name evidence="3" type="ORF">A2541_01345</name>
</gene>
<accession>A0A1G2PEN8</accession>
<dbReference type="Gene3D" id="3.40.50.2000">
    <property type="entry name" value="Glycogen Phosphorylase B"/>
    <property type="match status" value="2"/>
</dbReference>
<reference evidence="3 4" key="1">
    <citation type="journal article" date="2016" name="Nat. Commun.">
        <title>Thousands of microbial genomes shed light on interconnected biogeochemical processes in an aquifer system.</title>
        <authorList>
            <person name="Anantharaman K."/>
            <person name="Brown C.T."/>
            <person name="Hug L.A."/>
            <person name="Sharon I."/>
            <person name="Castelle C.J."/>
            <person name="Probst A.J."/>
            <person name="Thomas B.C."/>
            <person name="Singh A."/>
            <person name="Wilkins M.J."/>
            <person name="Karaoz U."/>
            <person name="Brodie E.L."/>
            <person name="Williams K.H."/>
            <person name="Hubbard S.S."/>
            <person name="Banfield J.F."/>
        </authorList>
    </citation>
    <scope>NUCLEOTIDE SEQUENCE [LARGE SCALE GENOMIC DNA]</scope>
</reference>
<dbReference type="Pfam" id="PF00534">
    <property type="entry name" value="Glycos_transf_1"/>
    <property type="match status" value="1"/>
</dbReference>
<keyword evidence="1" id="KW-0808">Transferase</keyword>
<dbReference type="EMBL" id="MHSQ01000027">
    <property type="protein sequence ID" value="OHA46808.1"/>
    <property type="molecule type" value="Genomic_DNA"/>
</dbReference>
<sequence length="367" mass="42399">MKIGFIARGLTNGGVKRYVENFLETFNTFFYAENSLVLLTDQPDFKEKYKNIQVVYLKKSSKFFWDYVKIIPFLFKSRLDVVFYPKSIIPLTHLLFKFKKIIIIHDLAYFDNKINEYKFLDTIYMKLFMGFSGQQADLIIADSLATKLHIENILKIKPDKIKIVYLAVEKGFQKITNSNFIKQTLAKLNVAEHFLFYCGSLSPRKNILRVLEAFNLIKNKIPHNIYLASGQSWKDKAIKKFIQEDLSDRVFLLGKVSDEELVCLYSRAEVFLFPSLYEGFGLPILEAQACGCPVLTSNQTSCPEVAGEGAVIVNPYKVEEIKTGILKLIEDFNFRQETIKKGLLNKEKYSWIKTVTDLIKYAKDLNT</sequence>
<dbReference type="PANTHER" id="PTHR46401:SF2">
    <property type="entry name" value="GLYCOSYLTRANSFERASE WBBK-RELATED"/>
    <property type="match status" value="1"/>
</dbReference>
<dbReference type="CDD" id="cd03809">
    <property type="entry name" value="GT4_MtfB-like"/>
    <property type="match status" value="1"/>
</dbReference>
<evidence type="ECO:0000313" key="4">
    <source>
        <dbReference type="Proteomes" id="UP000176965"/>
    </source>
</evidence>
<feature type="domain" description="Glycosyl transferase family 1" evidence="2">
    <location>
        <begin position="191"/>
        <end position="342"/>
    </location>
</feature>
<comment type="caution">
    <text evidence="3">The sequence shown here is derived from an EMBL/GenBank/DDBJ whole genome shotgun (WGS) entry which is preliminary data.</text>
</comment>
<evidence type="ECO:0000313" key="3">
    <source>
        <dbReference type="EMBL" id="OHA46808.1"/>
    </source>
</evidence>
<protein>
    <recommendedName>
        <fullName evidence="2">Glycosyl transferase family 1 domain-containing protein</fullName>
    </recommendedName>
</protein>
<dbReference type="STRING" id="1802338.A2541_01345"/>
<dbReference type="AlphaFoldDB" id="A0A1G2PEN8"/>